<feature type="domain" description="DUF1232" evidence="6">
    <location>
        <begin position="34"/>
        <end position="69"/>
    </location>
</feature>
<name>A0A6P1Q0R8_9GAMM</name>
<dbReference type="Proteomes" id="UP000464053">
    <property type="component" value="Chromosome"/>
</dbReference>
<accession>A0A6P1Q0R8</accession>
<evidence type="ECO:0000313" key="7">
    <source>
        <dbReference type="EMBL" id="QHM71709.1"/>
    </source>
</evidence>
<feature type="transmembrane region" description="Helical" evidence="5">
    <location>
        <begin position="100"/>
        <end position="125"/>
    </location>
</feature>
<evidence type="ECO:0000256" key="4">
    <source>
        <dbReference type="ARBA" id="ARBA00023136"/>
    </source>
</evidence>
<keyword evidence="8" id="KW-1185">Reference proteome</keyword>
<comment type="subcellular location">
    <subcellularLocation>
        <location evidence="1">Endomembrane system</location>
        <topology evidence="1">Multi-pass membrane protein</topology>
    </subcellularLocation>
</comment>
<dbReference type="EMBL" id="CP028271">
    <property type="protein sequence ID" value="QHM71709.1"/>
    <property type="molecule type" value="Genomic_DNA"/>
</dbReference>
<dbReference type="InterPro" id="IPR010652">
    <property type="entry name" value="DUF1232"/>
</dbReference>
<keyword evidence="3 5" id="KW-1133">Transmembrane helix</keyword>
<dbReference type="RefSeq" id="WP_160621654.1">
    <property type="nucleotide sequence ID" value="NZ_CP028271.1"/>
</dbReference>
<evidence type="ECO:0000259" key="6">
    <source>
        <dbReference type="Pfam" id="PF06803"/>
    </source>
</evidence>
<evidence type="ECO:0000256" key="2">
    <source>
        <dbReference type="ARBA" id="ARBA00022692"/>
    </source>
</evidence>
<sequence>MLFESMRRWVRPIKKDSLTLWFAFRDARTPLWLKLLVILLAVYAFSPIDLIPDFIPVLGLLDDAIIVPLGIILLLRLLPREVRLSCEAQVEQQRQQGKRLFGRAGLLTVLLIWLAIVFWCIHHFMA</sequence>
<dbReference type="GO" id="GO:0012505">
    <property type="term" value="C:endomembrane system"/>
    <property type="evidence" value="ECO:0007669"/>
    <property type="project" value="UniProtKB-SubCell"/>
</dbReference>
<proteinExistence type="predicted"/>
<evidence type="ECO:0000256" key="3">
    <source>
        <dbReference type="ARBA" id="ARBA00022989"/>
    </source>
</evidence>
<evidence type="ECO:0000256" key="1">
    <source>
        <dbReference type="ARBA" id="ARBA00004127"/>
    </source>
</evidence>
<evidence type="ECO:0000256" key="5">
    <source>
        <dbReference type="SAM" id="Phobius"/>
    </source>
</evidence>
<dbReference type="OrthoDB" id="9804184at2"/>
<keyword evidence="4 5" id="KW-0472">Membrane</keyword>
<organism evidence="7 8">
    <name type="scientific">Mixta intestinalis</name>
    <dbReference type="NCBI Taxonomy" id="1615494"/>
    <lineage>
        <taxon>Bacteria</taxon>
        <taxon>Pseudomonadati</taxon>
        <taxon>Pseudomonadota</taxon>
        <taxon>Gammaproteobacteria</taxon>
        <taxon>Enterobacterales</taxon>
        <taxon>Erwiniaceae</taxon>
        <taxon>Mixta</taxon>
    </lineage>
</organism>
<feature type="transmembrane region" description="Helical" evidence="5">
    <location>
        <begin position="31"/>
        <end position="48"/>
    </location>
</feature>
<dbReference type="KEGG" id="mint:C7M51_02000"/>
<feature type="transmembrane region" description="Helical" evidence="5">
    <location>
        <begin position="54"/>
        <end position="79"/>
    </location>
</feature>
<reference evidence="7 8" key="1">
    <citation type="submission" date="2018-03" db="EMBL/GenBank/DDBJ databases">
        <title>Pantoea intestinalis SRCM103226 isolated form the mealworm.</title>
        <authorList>
            <person name="Jeong D.-Y."/>
            <person name="Kim J.W."/>
        </authorList>
    </citation>
    <scope>NUCLEOTIDE SEQUENCE [LARGE SCALE GENOMIC DNA]</scope>
    <source>
        <strain evidence="7 8">SRCM103226</strain>
    </source>
</reference>
<gene>
    <name evidence="7" type="ORF">C7M51_02000</name>
</gene>
<keyword evidence="2 5" id="KW-0812">Transmembrane</keyword>
<dbReference type="Pfam" id="PF06803">
    <property type="entry name" value="DUF1232"/>
    <property type="match status" value="1"/>
</dbReference>
<dbReference type="AlphaFoldDB" id="A0A6P1Q0R8"/>
<evidence type="ECO:0000313" key="8">
    <source>
        <dbReference type="Proteomes" id="UP000464053"/>
    </source>
</evidence>
<protein>
    <recommendedName>
        <fullName evidence="6">DUF1232 domain-containing protein</fullName>
    </recommendedName>
</protein>